<evidence type="ECO:0000256" key="4">
    <source>
        <dbReference type="ARBA" id="ARBA00022927"/>
    </source>
</evidence>
<keyword evidence="2" id="KW-0813">Transport</keyword>
<keyword evidence="5" id="KW-0811">Translocation</keyword>
<dbReference type="SMART" id="SM00160">
    <property type="entry name" value="RanBD"/>
    <property type="match status" value="1"/>
</dbReference>
<dbReference type="GO" id="GO:0015031">
    <property type="term" value="P:protein transport"/>
    <property type="evidence" value="ECO:0007669"/>
    <property type="project" value="UniProtKB-KW"/>
</dbReference>
<evidence type="ECO:0000256" key="7">
    <source>
        <dbReference type="ARBA" id="ARBA00023242"/>
    </source>
</evidence>
<evidence type="ECO:0000313" key="10">
    <source>
        <dbReference type="EMBL" id="KAJ3254872.1"/>
    </source>
</evidence>
<dbReference type="Gene3D" id="2.30.29.30">
    <property type="entry name" value="Pleckstrin-homology domain (PH domain)/Phosphotyrosine-binding domain (PTB)"/>
    <property type="match status" value="1"/>
</dbReference>
<feature type="compositionally biased region" description="Basic residues" evidence="8">
    <location>
        <begin position="38"/>
        <end position="48"/>
    </location>
</feature>
<feature type="compositionally biased region" description="Polar residues" evidence="8">
    <location>
        <begin position="55"/>
        <end position="70"/>
    </location>
</feature>
<evidence type="ECO:0000256" key="8">
    <source>
        <dbReference type="SAM" id="MobiDB-lite"/>
    </source>
</evidence>
<feature type="compositionally biased region" description="Polar residues" evidence="8">
    <location>
        <begin position="257"/>
        <end position="267"/>
    </location>
</feature>
<gene>
    <name evidence="10" type="ORF">HK103_006767</name>
</gene>
<feature type="compositionally biased region" description="Basic and acidic residues" evidence="8">
    <location>
        <begin position="1"/>
        <end position="10"/>
    </location>
</feature>
<feature type="region of interest" description="Disordered" evidence="8">
    <location>
        <begin position="203"/>
        <end position="325"/>
    </location>
</feature>
<keyword evidence="3" id="KW-0509">mRNA transport</keyword>
<reference evidence="10" key="1">
    <citation type="submission" date="2020-05" db="EMBL/GenBank/DDBJ databases">
        <title>Phylogenomic resolution of chytrid fungi.</title>
        <authorList>
            <person name="Stajich J.E."/>
            <person name="Amses K."/>
            <person name="Simmons R."/>
            <person name="Seto K."/>
            <person name="Myers J."/>
            <person name="Bonds A."/>
            <person name="Quandt C.A."/>
            <person name="Barry K."/>
            <person name="Liu P."/>
            <person name="Grigoriev I."/>
            <person name="Longcore J.E."/>
            <person name="James T.Y."/>
        </authorList>
    </citation>
    <scope>NUCLEOTIDE SEQUENCE</scope>
    <source>
        <strain evidence="10">PLAUS21</strain>
    </source>
</reference>
<dbReference type="CDD" id="cd13170">
    <property type="entry name" value="RanBD_NUP50"/>
    <property type="match status" value="1"/>
</dbReference>
<keyword evidence="7" id="KW-0539">Nucleus</keyword>
<organism evidence="10 11">
    <name type="scientific">Boothiomyces macroporosus</name>
    <dbReference type="NCBI Taxonomy" id="261099"/>
    <lineage>
        <taxon>Eukaryota</taxon>
        <taxon>Fungi</taxon>
        <taxon>Fungi incertae sedis</taxon>
        <taxon>Chytridiomycota</taxon>
        <taxon>Chytridiomycota incertae sedis</taxon>
        <taxon>Chytridiomycetes</taxon>
        <taxon>Rhizophydiales</taxon>
        <taxon>Terramycetaceae</taxon>
        <taxon>Boothiomyces</taxon>
    </lineage>
</organism>
<feature type="region of interest" description="Disordered" evidence="8">
    <location>
        <begin position="1"/>
        <end position="70"/>
    </location>
</feature>
<evidence type="ECO:0000259" key="9">
    <source>
        <dbReference type="PROSITE" id="PS50196"/>
    </source>
</evidence>
<dbReference type="GO" id="GO:0051028">
    <property type="term" value="P:mRNA transport"/>
    <property type="evidence" value="ECO:0007669"/>
    <property type="project" value="UniProtKB-KW"/>
</dbReference>
<sequence>MGKRDAEHQLDSYNWQADDNEDGPQDFQRASEREISKRQIKPLRKGVRKGGAASARSNPYANTFKSVEPTTDTSTGLFGIPSANTSAPVAPNLFAQNSSVLASKQDNSSEIKSLADKIVGLNKSFLKQISENVASASNVDLTVLCNEYIKFRKEIAFKISTMSGEGSEKEKSPVKQFAFGTPATNGKPLFGVGAKPDSAKEVDAPKLSFVPPTSTNAPTDKPLFSFGGPKSDAAPAQPLTFQIPTKEGSTEKPAFSFGTSKPENTLGKSVDVSEKDNAANKSPVAQKTSSNADKPAFSFTGNTMEKSGDVGEKDDGTKKPLFAPIAPVASSNKPLFTFGATKTDSNADKPAFSFTAPKSDEKSADKPMFSFGAKTTPAPGFSFGTPKSDIATPTPAPKGDAPSSAFTFGAKETTSAPAFSFTAPKTETAKPAFSFGAPTDTTKTPFSFGTPSATASNPPAFSFAPPKSDDKPVSLVANMGDPKPLNSTFQFSKPEEATEEGDAMPELAQVGDSLMQGEGEENEKSIHEQKAKIFVQITNDDGKKDWNAIGVGILKVKETRLLCRAENSGRVLLNARLYKAMKLTKVGDKQFTTIMMHEEQMKPVLIRCGKVDETDKLIEIIQETAKSN</sequence>
<feature type="compositionally biased region" description="Polar residues" evidence="8">
    <location>
        <begin position="439"/>
        <end position="449"/>
    </location>
</feature>
<evidence type="ECO:0000256" key="5">
    <source>
        <dbReference type="ARBA" id="ARBA00023010"/>
    </source>
</evidence>
<feature type="compositionally biased region" description="Basic and acidic residues" evidence="8">
    <location>
        <begin position="306"/>
        <end position="318"/>
    </location>
</feature>
<keyword evidence="11" id="KW-1185">Reference proteome</keyword>
<evidence type="ECO:0000256" key="3">
    <source>
        <dbReference type="ARBA" id="ARBA00022816"/>
    </source>
</evidence>
<evidence type="ECO:0000256" key="6">
    <source>
        <dbReference type="ARBA" id="ARBA00023132"/>
    </source>
</evidence>
<dbReference type="InterPro" id="IPR015007">
    <property type="entry name" value="NUP2/50/61"/>
</dbReference>
<dbReference type="AlphaFoldDB" id="A0AAD5UGC0"/>
<feature type="region of interest" description="Disordered" evidence="8">
    <location>
        <begin position="339"/>
        <end position="407"/>
    </location>
</feature>
<evidence type="ECO:0000256" key="2">
    <source>
        <dbReference type="ARBA" id="ARBA00022448"/>
    </source>
</evidence>
<keyword evidence="6" id="KW-0906">Nuclear pore complex</keyword>
<dbReference type="PANTHER" id="PTHR38697:SF1">
    <property type="entry name" value="NUCLEAR PORE COMPLEX PROTEIN SIMILAR TO S. CEREVISIAE NUP2 (EUROFUNG)"/>
    <property type="match status" value="1"/>
</dbReference>
<comment type="subcellular location">
    <subcellularLocation>
        <location evidence="1">Nucleus</location>
        <location evidence="1">Nuclear pore complex</location>
    </subcellularLocation>
</comment>
<feature type="region of interest" description="Disordered" evidence="8">
    <location>
        <begin position="430"/>
        <end position="454"/>
    </location>
</feature>
<dbReference type="InterPro" id="IPR053074">
    <property type="entry name" value="NPC_Nucleoporin"/>
</dbReference>
<dbReference type="EMBL" id="JADGKB010000076">
    <property type="protein sequence ID" value="KAJ3254872.1"/>
    <property type="molecule type" value="Genomic_DNA"/>
</dbReference>
<dbReference type="PROSITE" id="PS50196">
    <property type="entry name" value="RANBD1"/>
    <property type="match status" value="1"/>
</dbReference>
<dbReference type="GO" id="GO:0005643">
    <property type="term" value="C:nuclear pore"/>
    <property type="evidence" value="ECO:0007669"/>
    <property type="project" value="UniProtKB-SubCell"/>
</dbReference>
<dbReference type="Pfam" id="PF08911">
    <property type="entry name" value="NUP50"/>
    <property type="match status" value="1"/>
</dbReference>
<accession>A0AAD5UGC0</accession>
<dbReference type="Pfam" id="PF00638">
    <property type="entry name" value="Ran_BP1"/>
    <property type="match status" value="1"/>
</dbReference>
<name>A0AAD5UGC0_9FUNG</name>
<evidence type="ECO:0000256" key="1">
    <source>
        <dbReference type="ARBA" id="ARBA00004567"/>
    </source>
</evidence>
<keyword evidence="4" id="KW-0653">Protein transport</keyword>
<evidence type="ECO:0000313" key="11">
    <source>
        <dbReference type="Proteomes" id="UP001210925"/>
    </source>
</evidence>
<dbReference type="SUPFAM" id="SSF50729">
    <property type="entry name" value="PH domain-like"/>
    <property type="match status" value="1"/>
</dbReference>
<proteinExistence type="predicted"/>
<feature type="domain" description="RanBD1" evidence="9">
    <location>
        <begin position="497"/>
        <end position="583"/>
    </location>
</feature>
<dbReference type="PANTHER" id="PTHR38697">
    <property type="entry name" value="NUCLEAR PORE COMPLEX PROTEIN SIMILAR TO S. CEREVISIAE NUP2 (EUROFUNG)"/>
    <property type="match status" value="1"/>
</dbReference>
<protein>
    <recommendedName>
        <fullName evidence="9">RanBD1 domain-containing protein</fullName>
    </recommendedName>
</protein>
<dbReference type="Proteomes" id="UP001210925">
    <property type="component" value="Unassembled WGS sequence"/>
</dbReference>
<dbReference type="InterPro" id="IPR000156">
    <property type="entry name" value="Ran_bind_dom"/>
</dbReference>
<dbReference type="InterPro" id="IPR011993">
    <property type="entry name" value="PH-like_dom_sf"/>
</dbReference>
<feature type="compositionally biased region" description="Polar residues" evidence="8">
    <location>
        <begin position="279"/>
        <end position="292"/>
    </location>
</feature>
<comment type="caution">
    <text evidence="10">The sequence shown here is derived from an EMBL/GenBank/DDBJ whole genome shotgun (WGS) entry which is preliminary data.</text>
</comment>